<dbReference type="PANTHER" id="PTHR43142">
    <property type="entry name" value="CARBOXYLIC ESTER HYDROLASE"/>
    <property type="match status" value="1"/>
</dbReference>
<name>A0AAV8YI17_9CUCU</name>
<feature type="domain" description="Carboxylesterase type B" evidence="6">
    <location>
        <begin position="7"/>
        <end position="60"/>
    </location>
</feature>
<evidence type="ECO:0000256" key="5">
    <source>
        <dbReference type="ARBA" id="ARBA00023180"/>
    </source>
</evidence>
<protein>
    <recommendedName>
        <fullName evidence="6">Carboxylesterase type B domain-containing protein</fullName>
    </recommendedName>
</protein>
<dbReference type="Gene3D" id="3.40.50.1820">
    <property type="entry name" value="alpha/beta hydrolase"/>
    <property type="match status" value="1"/>
</dbReference>
<gene>
    <name evidence="7" type="ORF">NQ314_007739</name>
</gene>
<evidence type="ECO:0000259" key="6">
    <source>
        <dbReference type="Pfam" id="PF00135"/>
    </source>
</evidence>
<organism evidence="7 8">
    <name type="scientific">Rhamnusium bicolor</name>
    <dbReference type="NCBI Taxonomy" id="1586634"/>
    <lineage>
        <taxon>Eukaryota</taxon>
        <taxon>Metazoa</taxon>
        <taxon>Ecdysozoa</taxon>
        <taxon>Arthropoda</taxon>
        <taxon>Hexapoda</taxon>
        <taxon>Insecta</taxon>
        <taxon>Pterygota</taxon>
        <taxon>Neoptera</taxon>
        <taxon>Endopterygota</taxon>
        <taxon>Coleoptera</taxon>
        <taxon>Polyphaga</taxon>
        <taxon>Cucujiformia</taxon>
        <taxon>Chrysomeloidea</taxon>
        <taxon>Cerambycidae</taxon>
        <taxon>Lepturinae</taxon>
        <taxon>Rhagiini</taxon>
        <taxon>Rhamnusium</taxon>
    </lineage>
</organism>
<dbReference type="PANTHER" id="PTHR43142:SF1">
    <property type="entry name" value="CARBOXYLIC ESTER HYDROLASE"/>
    <property type="match status" value="1"/>
</dbReference>
<keyword evidence="8" id="KW-1185">Reference proteome</keyword>
<dbReference type="InterPro" id="IPR002168">
    <property type="entry name" value="Lipase_GDXG_HIS_AS"/>
</dbReference>
<evidence type="ECO:0000313" key="8">
    <source>
        <dbReference type="Proteomes" id="UP001162156"/>
    </source>
</evidence>
<keyword evidence="3" id="KW-0719">Serine esterase</keyword>
<dbReference type="PROSITE" id="PS01173">
    <property type="entry name" value="LIPASE_GDXG_HIS"/>
    <property type="match status" value="1"/>
</dbReference>
<dbReference type="InterPro" id="IPR029058">
    <property type="entry name" value="AB_hydrolase_fold"/>
</dbReference>
<dbReference type="InterPro" id="IPR002018">
    <property type="entry name" value="CarbesteraseB"/>
</dbReference>
<comment type="caution">
    <text evidence="7">The sequence shown here is derived from an EMBL/GenBank/DDBJ whole genome shotgun (WGS) entry which is preliminary data.</text>
</comment>
<evidence type="ECO:0000256" key="2">
    <source>
        <dbReference type="ARBA" id="ARBA00010515"/>
    </source>
</evidence>
<comment type="similarity">
    <text evidence="2">Belongs to the 'GDXG' lipolytic enzyme family.</text>
</comment>
<dbReference type="EMBL" id="JANEYF010002135">
    <property type="protein sequence ID" value="KAJ8951039.1"/>
    <property type="molecule type" value="Genomic_DNA"/>
</dbReference>
<evidence type="ECO:0000256" key="3">
    <source>
        <dbReference type="ARBA" id="ARBA00022487"/>
    </source>
</evidence>
<proteinExistence type="inferred from homology"/>
<keyword evidence="5" id="KW-0325">Glycoprotein</keyword>
<dbReference type="Proteomes" id="UP001162156">
    <property type="component" value="Unassembled WGS sequence"/>
</dbReference>
<accession>A0AAV8YI17</accession>
<evidence type="ECO:0000313" key="7">
    <source>
        <dbReference type="EMBL" id="KAJ8951039.1"/>
    </source>
</evidence>
<comment type="similarity">
    <text evidence="1">Belongs to the type-B carboxylesterase/lipase family.</text>
</comment>
<dbReference type="Pfam" id="PF00135">
    <property type="entry name" value="COesterase"/>
    <property type="match status" value="1"/>
</dbReference>
<keyword evidence="4" id="KW-0378">Hydrolase</keyword>
<dbReference type="AlphaFoldDB" id="A0AAV8YI17"/>
<dbReference type="SUPFAM" id="SSF53474">
    <property type="entry name" value="alpha/beta-Hydrolases"/>
    <property type="match status" value="1"/>
</dbReference>
<evidence type="ECO:0000256" key="4">
    <source>
        <dbReference type="ARBA" id="ARBA00022801"/>
    </source>
</evidence>
<evidence type="ECO:0000256" key="1">
    <source>
        <dbReference type="ARBA" id="ARBA00005964"/>
    </source>
</evidence>
<dbReference type="GO" id="GO:0052689">
    <property type="term" value="F:carboxylic ester hydrolase activity"/>
    <property type="evidence" value="ECO:0007669"/>
    <property type="project" value="UniProtKB-KW"/>
</dbReference>
<reference evidence="7" key="1">
    <citation type="journal article" date="2023" name="Insect Mol. Biol.">
        <title>Genome sequencing provides insights into the evolution of gene families encoding plant cell wall-degrading enzymes in longhorned beetles.</title>
        <authorList>
            <person name="Shin N.R."/>
            <person name="Okamura Y."/>
            <person name="Kirsch R."/>
            <person name="Pauchet Y."/>
        </authorList>
    </citation>
    <scope>NUCLEOTIDE SEQUENCE</scope>
    <source>
        <strain evidence="7">RBIC_L_NR</strain>
    </source>
</reference>
<sequence>MNLLPSTSQNLKPVMVWIHGGAFVSGSNSSAMYGPEFLLTEDIVLVSINYRLGALGFFKFRRRFTGSSW</sequence>